<dbReference type="Pfam" id="PF13716">
    <property type="entry name" value="CRAL_TRIO_2"/>
    <property type="match status" value="1"/>
</dbReference>
<comment type="caution">
    <text evidence="6">The sequence shown here is derived from an EMBL/GenBank/DDBJ whole genome shotgun (WGS) entry which is preliminary data.</text>
</comment>
<organism evidence="6 7">
    <name type="scientific">Mycena indigotica</name>
    <dbReference type="NCBI Taxonomy" id="2126181"/>
    <lineage>
        <taxon>Eukaryota</taxon>
        <taxon>Fungi</taxon>
        <taxon>Dikarya</taxon>
        <taxon>Basidiomycota</taxon>
        <taxon>Agaricomycotina</taxon>
        <taxon>Agaricomycetes</taxon>
        <taxon>Agaricomycetidae</taxon>
        <taxon>Agaricales</taxon>
        <taxon>Marasmiineae</taxon>
        <taxon>Mycenaceae</taxon>
        <taxon>Mycena</taxon>
    </lineage>
</organism>
<dbReference type="GO" id="GO:0046872">
    <property type="term" value="F:metal ion binding"/>
    <property type="evidence" value="ECO:0007669"/>
    <property type="project" value="UniProtKB-KW"/>
</dbReference>
<protein>
    <submittedName>
        <fullName evidence="6">Ras-GAP domain-containing protein</fullName>
    </submittedName>
</protein>
<evidence type="ECO:0000256" key="3">
    <source>
        <dbReference type="ARBA" id="ARBA00022723"/>
    </source>
</evidence>
<feature type="region of interest" description="Disordered" evidence="4">
    <location>
        <begin position="443"/>
        <end position="472"/>
    </location>
</feature>
<dbReference type="SUPFAM" id="SSF56529">
    <property type="entry name" value="FAH"/>
    <property type="match status" value="1"/>
</dbReference>
<name>A0A8H6SNJ1_9AGAR</name>
<dbReference type="Gene3D" id="2.30.29.30">
    <property type="entry name" value="Pleckstrin-homology domain (PH domain)/Phosphotyrosine-binding domain (PTB)"/>
    <property type="match status" value="1"/>
</dbReference>
<dbReference type="GO" id="GO:0050163">
    <property type="term" value="F:oxaloacetate tautomerase activity"/>
    <property type="evidence" value="ECO:0007669"/>
    <property type="project" value="UniProtKB-ARBA"/>
</dbReference>
<dbReference type="GO" id="GO:0005096">
    <property type="term" value="F:GTPase activator activity"/>
    <property type="evidence" value="ECO:0007669"/>
    <property type="project" value="UniProtKB-KW"/>
</dbReference>
<dbReference type="GO" id="GO:0006107">
    <property type="term" value="P:oxaloacetate metabolic process"/>
    <property type="evidence" value="ECO:0007669"/>
    <property type="project" value="UniProtKB-ARBA"/>
</dbReference>
<evidence type="ECO:0000313" key="6">
    <source>
        <dbReference type="EMBL" id="KAF7302288.1"/>
    </source>
</evidence>
<dbReference type="SMART" id="SM00323">
    <property type="entry name" value="RasGAP"/>
    <property type="match status" value="1"/>
</dbReference>
<dbReference type="RefSeq" id="XP_037220288.1">
    <property type="nucleotide sequence ID" value="XM_037364644.1"/>
</dbReference>
<reference evidence="6" key="1">
    <citation type="submission" date="2020-05" db="EMBL/GenBank/DDBJ databases">
        <title>Mycena genomes resolve the evolution of fungal bioluminescence.</title>
        <authorList>
            <person name="Tsai I.J."/>
        </authorList>
    </citation>
    <scope>NUCLEOTIDE SEQUENCE</scope>
    <source>
        <strain evidence="6">171206Taipei</strain>
    </source>
</reference>
<dbReference type="InterPro" id="IPR023152">
    <property type="entry name" value="RasGAP_CS"/>
</dbReference>
<dbReference type="Proteomes" id="UP000636479">
    <property type="component" value="Unassembled WGS sequence"/>
</dbReference>
<dbReference type="SUPFAM" id="SSF48350">
    <property type="entry name" value="GTPase activation domain, GAP"/>
    <property type="match status" value="1"/>
</dbReference>
<dbReference type="PROSITE" id="PS00509">
    <property type="entry name" value="RAS_GTPASE_ACTIV_1"/>
    <property type="match status" value="1"/>
</dbReference>
<comment type="similarity">
    <text evidence="1">Belongs to the FAH family.</text>
</comment>
<accession>A0A8H6SNJ1</accession>
<evidence type="ECO:0000256" key="1">
    <source>
        <dbReference type="ARBA" id="ARBA00010211"/>
    </source>
</evidence>
<dbReference type="Gene3D" id="3.40.525.10">
    <property type="entry name" value="CRAL-TRIO lipid binding domain"/>
    <property type="match status" value="1"/>
</dbReference>
<dbReference type="PANTHER" id="PTHR11820">
    <property type="entry name" value="ACYLPYRUVASE"/>
    <property type="match status" value="1"/>
</dbReference>
<dbReference type="OrthoDB" id="28245at2759"/>
<dbReference type="InterPro" id="IPR011234">
    <property type="entry name" value="Fumarylacetoacetase-like_C"/>
</dbReference>
<evidence type="ECO:0000256" key="2">
    <source>
        <dbReference type="ARBA" id="ARBA00022468"/>
    </source>
</evidence>
<sequence>MSPIRTQWSRLIRFVAAETSQVHLGQPVDSLLDVGLAAAQGRTIKAHEIVGSALDISAQVTNKVLTVKELLSPLAREEVKYVRCLGLNYVDHAAEANIPPPELPVLFVKPVSSLIGPCATVVIPKAAQPANEHLPDYEVELVIVIGKLARDVSEKDALDYVLGYTGANDVSFRKHQMAVSQWTFSKGFDDTNPFGPCIVSTAAITDPQTIPLKCTVNGAVMQDGNTRDQIFSVRKTIAFLSQGTTLEPGSLILTGTPKGVGFVRKPPVYLKDGDSMSVWLGQGIGTRPSVPIPGLGHTAASPSVATSATRVGKSSDSHAFGHAFASSLSHSTLSSSASATPQQKIVQVLVQRIKLKLPYNSGMDLIELEADTATQQALEALVTLTHDSMDIISWALSELLERLAIPDKDKPQPHPTILTNEVIQSQLYVMKVLSMALASRWNQSNRPSSRASNDSPAPSRTRFAADQRSIQTDLPPLDDNCAKYVLSVMVLYLRQTHSNESPLMIEDQTTDLAFDDYELGPGEMNLLDTDEEVGNLRPRASVSSLRSITASVSSSVPSSIGGFKYERTKRSAIVSPQLMNGLLAKFAGRVIFQISASNWPVVFNRLRSKLHHLAGGDMDRKQTPDLVDLQLLAHSALNRERLRITELAALLLNIKEEHQLIAPVLRAAVWNWIDQYPDEFNETIRTRGALEGVPERMFDLLYKLCSTPESQTQKQTWPTLAILNSISSDRLASDLMNQTSSSRAKTARPNVQFSEDIIRHAQIQSKLSETALVCAVDLCRVASRNSKHVSIYSAYCIVLISTSQGMLRHPMYNGQKPFWDLDEIDVALYGQALAAIFRFLPEQDSLLLFEECLMPERSDAVKLCVVRACLTLIQEAPRLPWQRSLDKLVATISPRLQAIFANAGRKRGEIDQNRRPQRPQAFPKIKHRTPNMLQDNEIFMLGIAAMWRGGPSLFASQGENAKGWLNACLRLWESTLHNAVKASMLVNLLMIPPPVLKAPSLGEHAEASIKFLQYALPNTLFSTSSNLLRTRSDTDTTLLWTSALTSLLDIYLIRNPAEHSQAVRNHEDRAPALALVEISLLVTLTTESMPIAQMAAKGLRTLAKLEARPDAPPPPVLDDDLISKRHLVYEQLGDPRVVVVGRVGYQKRIRKFIRLLSFPSAIHVAVWEECYYRWLYLYNLLKDNLDEANSTPETREDTINAVKEKRIAYENLSMFLASLGGACVQDGINLRFLSTVIPPQYLPDQLRELQQPAPLVSKFLYTLTDELVSEDSQMREISKTALGSELSPRLYSRLLRHFDDTIRQISVLVTGSELAESHILFVDQFSAVLKLIIESTPINSEEIMSIDISGTMHSLASFIGRFDAYAALRLRLRFCILCDAVCDRADLLTIRRDSPARQRILDILAEWMQTLPEIPSHSPEHLAQTELNFACLRTCVKLLDRLQIRPPEEAAAGDDSAHSVSRLFHKYSSLLLRGHIECQLDDVRSDNVSEAMSLHKKNRVAQREAELRELVITGLTHMVSANSEHGFKQCLPLAYGSDLKKRAIFASVFARVISQGTKFEIEAVPAAVNRHSRLLELVKGSNMVLVMAICETCPQSEVEIMVSVMLNLFDTRSTLMALLKYMIEREVAATENESQLFRSNTTCTRFLSAFAKVHGYTYLRSLIIPLIKAMAAVPPGHGYELDPDKPDVGEAKAAQNLENVKVIASTFLEIISMSLPTLPAMFREICTHISKVVQNVWPDCKFSAMGAFIFLRFISPAIVAPETIDVEIPKDLTREEQLSIRRGLMIITKIIQNLANNLFFGKEKHMVPLNAFLADNIAIVTRFLSELQKYTPSSTEDETDEWSGTTTDDTDIIVLHRYFHKHADKIGKELLSLSKPSDVDPTAMSGKHAWDELCGLLVELGTPLDIPKLSLASSIEHRDYLDLMARHAHRSTDSVRSIFVETDSPLDKPAVFLFNLAKIDVEVLDIELLMYHIFKTLSLPIYQNRTFDVILDCTAFTGISELPLQWLKFCAELIPYDIRTRFATTHILNSNTLTQKYMRRLYNFAAGTPFCGSVRAHSSVIELGVHVPRQVIDKLGYPSSLEAEVGSQFAEISMRLQQSRFPISMLVGETHLRITSTRAQPISPGLTCKATEIIPLSDVSDVYNVSSIGQDTQEFIIRRSQQGATVYFSSASREAIVKAIRSAKGRLKDTSIPLAERFSRFSNIPATLLHVGMLSVGVNDEELCSAGYQLLAAVCTYLNFDKSPIAAPKSGFVPGDPTTFVTRLSEALSEFVPQLTLDFISEISVAMTNMDRNAISQRVACIQYMRPWMKNLVHFVNPTSQLYERSGARIRDAIRILSDMSTSQPEASVVLTSGTQRYVWAEVGKLDPSVTDVVLDELIRSATDGGVGSTRCETIGLLIASMTSLPLRGKLIFKLRKALTKATGTKTPPKTLPDYPNWTEISTLIRLCYLGGYQSMKPGHNLFYVPDIFHLVTLTAGVGSSLVRKSVYGLVVNLLQAMYIGRSEDAPASELSLLMEECESPETQRLFGLTRLNTSSEYASFDATGDLAKVDSQERLTDFLIRTLEVTAGSRGLLNVWRARWMSLVSSSAFQYSPAIQIPAFTTLGSLLTEADDDFVYQMLVALRMALQQSSESDAAIVVTMIRSLAKAAPSLPLGSRYLVSLFWLAVALLQCSYITFYSEAASLLSVTLEGMRERGLFRHASVSTVLLEGRDSFDPVLTQFDSIMGISFDTNFSFALSAVLFKGLRTSIVKEAAESVLRTLLSVTMRPYLREGEVRDALSAEALGYFLALLPVSATHTSYRRLLKECNMDESCLPAINPVEDETNSPRVQVSLLGIDSPTSALLAASFLGVVVTTTSGNDAESEMLYCLLSDMGISYPDIVGMTYDGLEEKIHSIFSKSSNPVIIRAVSTIFRMAQDHDRLRSSSTRGASTSTLNTVEENTAVPVFSPGGTHLQALEDIGMGGVASTFVFLPPTGGHATKVIQWIGELLDVLLQP</sequence>
<dbReference type="GeneID" id="59347160"/>
<dbReference type="InterPro" id="IPR008936">
    <property type="entry name" value="Rho_GTPase_activation_prot"/>
</dbReference>
<keyword evidence="3" id="KW-0479">Metal-binding</keyword>
<dbReference type="InterPro" id="IPR001251">
    <property type="entry name" value="CRAL-TRIO_dom"/>
</dbReference>
<evidence type="ECO:0000259" key="5">
    <source>
        <dbReference type="PROSITE" id="PS50018"/>
    </source>
</evidence>
<dbReference type="InterPro" id="IPR036865">
    <property type="entry name" value="CRAL-TRIO_dom_sf"/>
</dbReference>
<dbReference type="Gene3D" id="3.90.850.10">
    <property type="entry name" value="Fumarylacetoacetase-like, C-terminal domain"/>
    <property type="match status" value="1"/>
</dbReference>
<keyword evidence="2" id="KW-0343">GTPase activation</keyword>
<dbReference type="Pfam" id="PF00616">
    <property type="entry name" value="RasGAP"/>
    <property type="match status" value="1"/>
</dbReference>
<evidence type="ECO:0000313" key="7">
    <source>
        <dbReference type="Proteomes" id="UP000636479"/>
    </source>
</evidence>
<dbReference type="InterPro" id="IPR001936">
    <property type="entry name" value="RasGAP_dom"/>
</dbReference>
<dbReference type="Pfam" id="PF01557">
    <property type="entry name" value="FAA_hydrolase"/>
    <property type="match status" value="1"/>
</dbReference>
<dbReference type="Gene3D" id="1.10.506.10">
    <property type="entry name" value="GTPase Activation - p120gap, domain 1"/>
    <property type="match status" value="2"/>
</dbReference>
<feature type="domain" description="Ras-GAP" evidence="5">
    <location>
        <begin position="1597"/>
        <end position="1796"/>
    </location>
</feature>
<evidence type="ECO:0000256" key="4">
    <source>
        <dbReference type="SAM" id="MobiDB-lite"/>
    </source>
</evidence>
<dbReference type="EMBL" id="JACAZF010000006">
    <property type="protein sequence ID" value="KAF7302288.1"/>
    <property type="molecule type" value="Genomic_DNA"/>
</dbReference>
<dbReference type="InterPro" id="IPR011993">
    <property type="entry name" value="PH-like_dom_sf"/>
</dbReference>
<dbReference type="FunFam" id="3.90.850.10:FF:000002">
    <property type="entry name" value="2-hydroxyhepta-2,4-diene-1,7-dioate isomerase"/>
    <property type="match status" value="1"/>
</dbReference>
<proteinExistence type="inferred from homology"/>
<dbReference type="PROSITE" id="PS50018">
    <property type="entry name" value="RAS_GTPASE_ACTIV_2"/>
    <property type="match status" value="1"/>
</dbReference>
<gene>
    <name evidence="6" type="ORF">MIND_00796200</name>
</gene>
<keyword evidence="7" id="KW-1185">Reference proteome</keyword>
<dbReference type="InterPro" id="IPR036663">
    <property type="entry name" value="Fumarylacetoacetase_C_sf"/>
</dbReference>
<feature type="compositionally biased region" description="Polar residues" evidence="4">
    <location>
        <begin position="443"/>
        <end position="458"/>
    </location>
</feature>